<accession>A0A2S4PVJ8</accession>
<name>A0A2S4PVJ8_9PEZI</name>
<evidence type="ECO:0008006" key="3">
    <source>
        <dbReference type="Google" id="ProtNLM"/>
    </source>
</evidence>
<proteinExistence type="predicted"/>
<sequence>MEPVDSTIKYTPFPALSKHANGIVGNNETEVTSTYFANQILITISQSGRLAQWMSFIKFMVLLQIEVPITPSIALPLTELGGQKSFIPSEDGDNLLLPANHLTPKTLLGGGGEQRENLGHLLASHVANSITTKNPDESRTVLIGLGLEKVVLQREDFFDMMELLHTII</sequence>
<dbReference type="AlphaFoldDB" id="A0A2S4PVJ8"/>
<dbReference type="InterPro" id="IPR053720">
    <property type="entry name" value="Psm_Assembly_Chaperone"/>
</dbReference>
<dbReference type="STRING" id="225359.A0A2S4PVJ8"/>
<reference evidence="1 2" key="1">
    <citation type="submission" date="2017-10" db="EMBL/GenBank/DDBJ databases">
        <title>Development of genomic resources for the powdery mildew, Erysiphe pulchra.</title>
        <authorList>
            <person name="Wadl P.A."/>
            <person name="Mack B.M."/>
            <person name="Moore G."/>
            <person name="Beltz S.B."/>
        </authorList>
    </citation>
    <scope>NUCLEOTIDE SEQUENCE [LARGE SCALE GENOMIC DNA]</scope>
    <source>
        <strain evidence="1">Cflorida</strain>
    </source>
</reference>
<dbReference type="EMBL" id="PEDP01000423">
    <property type="protein sequence ID" value="POS86050.1"/>
    <property type="molecule type" value="Genomic_DNA"/>
</dbReference>
<dbReference type="OrthoDB" id="5593278at2759"/>
<dbReference type="Gene3D" id="3.30.230.90">
    <property type="match status" value="1"/>
</dbReference>
<gene>
    <name evidence="1" type="ORF">EPUL_002178</name>
</gene>
<organism evidence="1 2">
    <name type="scientific">Erysiphe pulchra</name>
    <dbReference type="NCBI Taxonomy" id="225359"/>
    <lineage>
        <taxon>Eukaryota</taxon>
        <taxon>Fungi</taxon>
        <taxon>Dikarya</taxon>
        <taxon>Ascomycota</taxon>
        <taxon>Pezizomycotina</taxon>
        <taxon>Leotiomycetes</taxon>
        <taxon>Erysiphales</taxon>
        <taxon>Erysiphaceae</taxon>
        <taxon>Erysiphe</taxon>
    </lineage>
</organism>
<keyword evidence="2" id="KW-1185">Reference proteome</keyword>
<comment type="caution">
    <text evidence="1">The sequence shown here is derived from an EMBL/GenBank/DDBJ whole genome shotgun (WGS) entry which is preliminary data.</text>
</comment>
<dbReference type="Proteomes" id="UP000237438">
    <property type="component" value="Unassembled WGS sequence"/>
</dbReference>
<evidence type="ECO:0000313" key="1">
    <source>
        <dbReference type="EMBL" id="POS86050.1"/>
    </source>
</evidence>
<evidence type="ECO:0000313" key="2">
    <source>
        <dbReference type="Proteomes" id="UP000237438"/>
    </source>
</evidence>
<protein>
    <recommendedName>
        <fullName evidence="3">Proteasome assembly chaperone 3</fullName>
    </recommendedName>
</protein>